<proteinExistence type="predicted"/>
<accession>A0A9E5DFB2</accession>
<dbReference type="AlphaFoldDB" id="A0A9E5DFB2"/>
<dbReference type="RefSeq" id="WP_261597066.1">
    <property type="nucleotide sequence ID" value="NZ_VHLL01000002.1"/>
</dbReference>
<evidence type="ECO:0000313" key="2">
    <source>
        <dbReference type="EMBL" id="MCT8337001.1"/>
    </source>
</evidence>
<keyword evidence="1" id="KW-0472">Membrane</keyword>
<comment type="caution">
    <text evidence="2">The sequence shown here is derived from an EMBL/GenBank/DDBJ whole genome shotgun (WGS) entry which is preliminary data.</text>
</comment>
<feature type="transmembrane region" description="Helical" evidence="1">
    <location>
        <begin position="54"/>
        <end position="80"/>
    </location>
</feature>
<name>A0A9E5DFB2_9EURY</name>
<keyword evidence="1" id="KW-0812">Transmembrane</keyword>
<reference evidence="2" key="1">
    <citation type="submission" date="2019-06" db="EMBL/GenBank/DDBJ databases">
        <title>Methanoculleus strain from Tamsui River, Taipei, Taiwan.</title>
        <authorList>
            <person name="You Y.-T."/>
            <person name="Chen S.-C."/>
            <person name="Lai S.-J."/>
            <person name="Lee Y.-C."/>
            <person name="Lai M.-C."/>
        </authorList>
    </citation>
    <scope>NUCLEOTIDE SEQUENCE</scope>
    <source>
        <strain evidence="2">Afa-1</strain>
    </source>
</reference>
<evidence type="ECO:0000256" key="1">
    <source>
        <dbReference type="SAM" id="Phobius"/>
    </source>
</evidence>
<keyword evidence="3" id="KW-1185">Reference proteome</keyword>
<evidence type="ECO:0000313" key="3">
    <source>
        <dbReference type="Proteomes" id="UP001065682"/>
    </source>
</evidence>
<dbReference type="Proteomes" id="UP001065682">
    <property type="component" value="Unassembled WGS sequence"/>
</dbReference>
<dbReference type="EMBL" id="VHLL01000002">
    <property type="protein sequence ID" value="MCT8337001.1"/>
    <property type="molecule type" value="Genomic_DNA"/>
</dbReference>
<sequence length="135" mass="14436">MHGDSAEPVSLADAIAAADLSRREKKKNPAFAAGLSLLFNGLGQAYNGQFMRGVLVLFGSLFGLFLLIVPGVAIWAWGVYDAWATARRMNEGLVPYRETSPLAIVGFVVVWAVTIFLLSAASAMLLVTMGMQGML</sequence>
<protein>
    <recommendedName>
        <fullName evidence="4">TM2 domain-containing protein</fullName>
    </recommendedName>
</protein>
<gene>
    <name evidence="2" type="ORF">FKB36_05695</name>
</gene>
<organism evidence="2 3">
    <name type="scientific">Methanoculleus formosensis</name>
    <dbReference type="NCBI Taxonomy" id="2590886"/>
    <lineage>
        <taxon>Archaea</taxon>
        <taxon>Methanobacteriati</taxon>
        <taxon>Methanobacteriota</taxon>
        <taxon>Stenosarchaea group</taxon>
        <taxon>Methanomicrobia</taxon>
        <taxon>Methanomicrobiales</taxon>
        <taxon>Methanomicrobiaceae</taxon>
        <taxon>Methanoculleus</taxon>
    </lineage>
</organism>
<evidence type="ECO:0008006" key="4">
    <source>
        <dbReference type="Google" id="ProtNLM"/>
    </source>
</evidence>
<keyword evidence="1" id="KW-1133">Transmembrane helix</keyword>
<feature type="transmembrane region" description="Helical" evidence="1">
    <location>
        <begin position="100"/>
        <end position="127"/>
    </location>
</feature>